<accession>A0A8J6HH63</accession>
<feature type="compositionally biased region" description="Basic and acidic residues" evidence="7">
    <location>
        <begin position="1408"/>
        <end position="1419"/>
    </location>
</feature>
<dbReference type="Pfam" id="PF17921">
    <property type="entry name" value="Integrase_H2C2"/>
    <property type="match status" value="1"/>
</dbReference>
<evidence type="ECO:0000256" key="4">
    <source>
        <dbReference type="ARBA" id="ARBA00022759"/>
    </source>
</evidence>
<keyword evidence="5" id="KW-0695">RNA-directed DNA polymerase</keyword>
<name>A0A8J6HH63_TENMO</name>
<evidence type="ECO:0000256" key="2">
    <source>
        <dbReference type="ARBA" id="ARBA00022695"/>
    </source>
</evidence>
<dbReference type="SUPFAM" id="SSF56672">
    <property type="entry name" value="DNA/RNA polymerases"/>
    <property type="match status" value="2"/>
</dbReference>
<keyword evidence="2" id="KW-0808">Transferase</keyword>
<dbReference type="PANTHER" id="PTHR37984">
    <property type="entry name" value="PROTEIN CBG26694"/>
    <property type="match status" value="1"/>
</dbReference>
<feature type="region of interest" description="Disordered" evidence="7">
    <location>
        <begin position="327"/>
        <end position="378"/>
    </location>
</feature>
<keyword evidence="11" id="KW-1185">Reference proteome</keyword>
<keyword evidence="4" id="KW-0255">Endonuclease</keyword>
<feature type="domain" description="Integrase zinc-binding" evidence="9">
    <location>
        <begin position="1104"/>
        <end position="1158"/>
    </location>
</feature>
<feature type="region of interest" description="Disordered" evidence="7">
    <location>
        <begin position="631"/>
        <end position="683"/>
    </location>
</feature>
<dbReference type="GO" id="GO:0004519">
    <property type="term" value="F:endonuclease activity"/>
    <property type="evidence" value="ECO:0007669"/>
    <property type="project" value="UniProtKB-KW"/>
</dbReference>
<dbReference type="InterPro" id="IPR041588">
    <property type="entry name" value="Integrase_H2C2"/>
</dbReference>
<feature type="compositionally biased region" description="Basic and acidic residues" evidence="7">
    <location>
        <begin position="634"/>
        <end position="666"/>
    </location>
</feature>
<dbReference type="SUPFAM" id="SSF53098">
    <property type="entry name" value="Ribonuclease H-like"/>
    <property type="match status" value="1"/>
</dbReference>
<evidence type="ECO:0000256" key="1">
    <source>
        <dbReference type="ARBA" id="ARBA00012493"/>
    </source>
</evidence>
<dbReference type="EC" id="2.7.7.49" evidence="1"/>
<sequence>MPQKRRRHAVKKTLISCNSDSREQQIRKFLNELELGDRKPSELLREMKTLAGDHVDEPMLQTLWLHRLPLNVPASDGVPLEKMANIADKLVEIVSNRGSPSIAAITNQPAAPSQTTVAESLKSLRSRLRPETVKDLRRFLGICKSALSEAALLAHPLMDAPLRLATDASDTAIGGVLEQQLEDNWQPLGFFSKKLNNAQRGYSTYDRELLAIYEGIKHFRHSLEGKTFVVQTDHKPFVYAFQLRQLRHLDFIGQFTTAIKHISGENNVVADTFSRIDEVYTPSIIEPEELAEQQESDPQLKEMLSTNTTGLKLKRLTPSHTETAVWCDNLNGTHPPLRTSHSTEKEEAGRRRRRGRVRRPRGRAPATPGNRARPRNDDTMVALLRQQQEIMTQMMEQQQRMNTVIELFATRLVQVPAAEARAPTPPPPSPAPPGHEVPLSCHHVLPNEHWTRKPSQKPRIGVALHLQWPRRPTFGGLDTENSAEFLEEYERYSTDAQVPPEKKLSEAIRCLHQTSAQWAKFHQGKWQGFPGFRAEFLATYWSAGQQLAVRARVLSQRYNLAKGDSMVDFFMAQATQLRTLTQPFPECVMVENLMRLFPENILLLFKLENHAARGPSKRPWTSWSYTRQNANERSLPHENEQGRHHIEQDRHHKRPHEEWFRLPPSEKRKRPAKPPRSLGSNLSPQDLEKISILLFNSRGERAALYPRGYRTLRHLGWRPSPAGLNPDRPGLKTPLGLLFKDTLYRSETFRHDPLMLANALDQVANTPYEATKRTSLLPHILVSIHQEELLALLDSRSEVTCINEDQFATLSAKARTHPARSLHIHPLSHWTAEFSHQERIGFRKLKEHFDANSLSFGINDSRHHTMPFHLDSFLQEKVRDVTQPDHDVTSHYVLQEKVDTISSLDPIQRSLLLAVLLVHQSVFNELPGRTQKYVHIIKMHDYTPFVKKAYPIAFSLRPEVEKVIQQMLQLGKKNGTVRICLDARWIHNKWWLTATHRGLQRTCFIYSSPSSLCRSSFVILANPAEPGKHSVHRLSIQRPILHLSSVKNGRTLPKSPTVTGPIFDARVRAVELLANERFSQHFWVHQEILIFFHPTDGTPKIALPESLAGDVIRSFHEQYGHFGITKVYSLMNRHFFLRKMRARIEKFMKSCNVCQRCKFPNRALVGEMHPIIAENPGDLVTVDYYGPLPASRSRVTYIFVVIDAFSKFVRLYPLCRARAKISAKKLGVSVTPSQTQPSDSHTSPYGWYDRGDNCLLKAPIGKGQRLIMVHCGCEKEFVSNARLMFKSQASQFPNMWNIAEQKFATIGEEWEAVCNHVQKVEDGYLEREPLVDEVQELISEANTGESDEDFSSEDNDDEDDDKWDLKSRDPRDHEEAAKRRAREHCEHTKRPPRPKEKKWYKMPQEAECSDKPHDHESRDAQPSSEQSTAALRPTQLERPNRVEYEQAHGHVRARQQHPKSEPTRVRGNQQELPRSSMLIRAFTGENLGDSQPRLNGLSATAALNHWQGEYKLEAARTNLKDPARECRPSGLSSLLLDRGEVVERDDGTIQKKGNPKWWITKENKGNKLKRKQEANCLPDRHW</sequence>
<keyword evidence="6" id="KW-0511">Multifunctional enzyme</keyword>
<feature type="domain" description="Reverse transcriptase/retrotransposon-derived protein RNase H-like" evidence="8">
    <location>
        <begin position="143"/>
        <end position="230"/>
    </location>
</feature>
<dbReference type="CDD" id="cd09274">
    <property type="entry name" value="RNase_HI_RT_Ty3"/>
    <property type="match status" value="1"/>
</dbReference>
<keyword evidence="2" id="KW-0548">Nucleotidyltransferase</keyword>
<keyword evidence="3" id="KW-0540">Nuclease</keyword>
<dbReference type="InterPro" id="IPR012337">
    <property type="entry name" value="RNaseH-like_sf"/>
</dbReference>
<feature type="compositionally biased region" description="Acidic residues" evidence="7">
    <location>
        <begin position="1345"/>
        <end position="1362"/>
    </location>
</feature>
<feature type="compositionally biased region" description="Basic and acidic residues" evidence="7">
    <location>
        <begin position="1363"/>
        <end position="1399"/>
    </location>
</feature>
<evidence type="ECO:0000259" key="9">
    <source>
        <dbReference type="Pfam" id="PF17921"/>
    </source>
</evidence>
<dbReference type="InterPro" id="IPR041577">
    <property type="entry name" value="RT_RNaseH_2"/>
</dbReference>
<feature type="compositionally biased region" description="Basic residues" evidence="7">
    <location>
        <begin position="350"/>
        <end position="362"/>
    </location>
</feature>
<dbReference type="FunFam" id="3.10.20.370:FF:000001">
    <property type="entry name" value="Retrovirus-related Pol polyprotein from transposon 17.6-like protein"/>
    <property type="match status" value="1"/>
</dbReference>
<evidence type="ECO:0000256" key="5">
    <source>
        <dbReference type="ARBA" id="ARBA00022918"/>
    </source>
</evidence>
<dbReference type="Proteomes" id="UP000719412">
    <property type="component" value="Unassembled WGS sequence"/>
</dbReference>
<dbReference type="EMBL" id="JABDTM020024171">
    <property type="protein sequence ID" value="KAH0814560.1"/>
    <property type="molecule type" value="Genomic_DNA"/>
</dbReference>
<protein>
    <recommendedName>
        <fullName evidence="1">RNA-directed DNA polymerase</fullName>
        <ecNumber evidence="1">2.7.7.49</ecNumber>
    </recommendedName>
</protein>
<feature type="compositionally biased region" description="Polar residues" evidence="7">
    <location>
        <begin position="1420"/>
        <end position="1429"/>
    </location>
</feature>
<reference evidence="10" key="2">
    <citation type="submission" date="2021-08" db="EMBL/GenBank/DDBJ databases">
        <authorList>
            <person name="Eriksson T."/>
        </authorList>
    </citation>
    <scope>NUCLEOTIDE SEQUENCE</scope>
    <source>
        <strain evidence="10">Stoneville</strain>
        <tissue evidence="10">Whole head</tissue>
    </source>
</reference>
<evidence type="ECO:0000256" key="7">
    <source>
        <dbReference type="SAM" id="MobiDB-lite"/>
    </source>
</evidence>
<dbReference type="GO" id="GO:0003964">
    <property type="term" value="F:RNA-directed DNA polymerase activity"/>
    <property type="evidence" value="ECO:0007669"/>
    <property type="project" value="UniProtKB-KW"/>
</dbReference>
<proteinExistence type="predicted"/>
<dbReference type="Gene3D" id="1.10.340.70">
    <property type="match status" value="1"/>
</dbReference>
<keyword evidence="4" id="KW-0378">Hydrolase</keyword>
<reference evidence="10" key="1">
    <citation type="journal article" date="2020" name="J Insects Food Feed">
        <title>The yellow mealworm (Tenebrio molitor) genome: a resource for the emerging insects as food and feed industry.</title>
        <authorList>
            <person name="Eriksson T."/>
            <person name="Andere A."/>
            <person name="Kelstrup H."/>
            <person name="Emery V."/>
            <person name="Picard C."/>
        </authorList>
    </citation>
    <scope>NUCLEOTIDE SEQUENCE</scope>
    <source>
        <strain evidence="10">Stoneville</strain>
        <tissue evidence="10">Whole head</tissue>
    </source>
</reference>
<evidence type="ECO:0000313" key="10">
    <source>
        <dbReference type="EMBL" id="KAH0814560.1"/>
    </source>
</evidence>
<feature type="compositionally biased region" description="Basic and acidic residues" evidence="7">
    <location>
        <begin position="1438"/>
        <end position="1448"/>
    </location>
</feature>
<evidence type="ECO:0000256" key="3">
    <source>
        <dbReference type="ARBA" id="ARBA00022722"/>
    </source>
</evidence>
<dbReference type="PANTHER" id="PTHR37984:SF5">
    <property type="entry name" value="PROTEIN NYNRIN-LIKE"/>
    <property type="match status" value="1"/>
</dbReference>
<dbReference type="Gene3D" id="3.30.420.10">
    <property type="entry name" value="Ribonuclease H-like superfamily/Ribonuclease H"/>
    <property type="match status" value="1"/>
</dbReference>
<feature type="region of interest" description="Disordered" evidence="7">
    <location>
        <begin position="1340"/>
        <end position="1475"/>
    </location>
</feature>
<dbReference type="GO" id="GO:0042575">
    <property type="term" value="C:DNA polymerase complex"/>
    <property type="evidence" value="ECO:0007669"/>
    <property type="project" value="UniProtKB-ARBA"/>
</dbReference>
<comment type="caution">
    <text evidence="10">The sequence shown here is derived from an EMBL/GenBank/DDBJ whole genome shotgun (WGS) entry which is preliminary data.</text>
</comment>
<organism evidence="10 11">
    <name type="scientific">Tenebrio molitor</name>
    <name type="common">Yellow mealworm beetle</name>
    <dbReference type="NCBI Taxonomy" id="7067"/>
    <lineage>
        <taxon>Eukaryota</taxon>
        <taxon>Metazoa</taxon>
        <taxon>Ecdysozoa</taxon>
        <taxon>Arthropoda</taxon>
        <taxon>Hexapoda</taxon>
        <taxon>Insecta</taxon>
        <taxon>Pterygota</taxon>
        <taxon>Neoptera</taxon>
        <taxon>Endopterygota</taxon>
        <taxon>Coleoptera</taxon>
        <taxon>Polyphaga</taxon>
        <taxon>Cucujiformia</taxon>
        <taxon>Tenebrionidae</taxon>
        <taxon>Tenebrio</taxon>
    </lineage>
</organism>
<dbReference type="Gene3D" id="3.10.20.370">
    <property type="match status" value="1"/>
</dbReference>
<evidence type="ECO:0000259" key="8">
    <source>
        <dbReference type="Pfam" id="PF17919"/>
    </source>
</evidence>
<gene>
    <name evidence="10" type="ORF">GEV33_008231</name>
</gene>
<dbReference type="GO" id="GO:0003676">
    <property type="term" value="F:nucleic acid binding"/>
    <property type="evidence" value="ECO:0007669"/>
    <property type="project" value="InterPro"/>
</dbReference>
<evidence type="ECO:0000256" key="6">
    <source>
        <dbReference type="ARBA" id="ARBA00023268"/>
    </source>
</evidence>
<dbReference type="Pfam" id="PF17919">
    <property type="entry name" value="RT_RNaseH_2"/>
    <property type="match status" value="1"/>
</dbReference>
<dbReference type="InterPro" id="IPR036397">
    <property type="entry name" value="RNaseH_sf"/>
</dbReference>
<evidence type="ECO:0000313" key="11">
    <source>
        <dbReference type="Proteomes" id="UP000719412"/>
    </source>
</evidence>
<dbReference type="InterPro" id="IPR050951">
    <property type="entry name" value="Retrovirus_Pol_polyprotein"/>
</dbReference>
<dbReference type="InterPro" id="IPR043502">
    <property type="entry name" value="DNA/RNA_pol_sf"/>
</dbReference>